<gene>
    <name evidence="7" type="ORF">S06H3_47496</name>
</gene>
<keyword evidence="3" id="KW-0032">Aminotransferase</keyword>
<comment type="cofactor">
    <cofactor evidence="1">
        <name>pyridoxal 5'-phosphate</name>
        <dbReference type="ChEBI" id="CHEBI:597326"/>
    </cofactor>
</comment>
<dbReference type="InterPro" id="IPR015422">
    <property type="entry name" value="PyrdxlP-dep_Trfase_small"/>
</dbReference>
<dbReference type="InterPro" id="IPR015421">
    <property type="entry name" value="PyrdxlP-dep_Trfase_major"/>
</dbReference>
<accession>X1MTH8</accession>
<comment type="similarity">
    <text evidence="2">Belongs to the class-I pyridoxal-phosphate-dependent aminotransferase family.</text>
</comment>
<organism evidence="7">
    <name type="scientific">marine sediment metagenome</name>
    <dbReference type="NCBI Taxonomy" id="412755"/>
    <lineage>
        <taxon>unclassified sequences</taxon>
        <taxon>metagenomes</taxon>
        <taxon>ecological metagenomes</taxon>
    </lineage>
</organism>
<feature type="non-terminal residue" evidence="7">
    <location>
        <position position="1"/>
    </location>
</feature>
<dbReference type="InterPro" id="IPR050596">
    <property type="entry name" value="AspAT/PAT-like"/>
</dbReference>
<dbReference type="PANTHER" id="PTHR46383">
    <property type="entry name" value="ASPARTATE AMINOTRANSFERASE"/>
    <property type="match status" value="1"/>
</dbReference>
<dbReference type="Gene3D" id="3.40.640.10">
    <property type="entry name" value="Type I PLP-dependent aspartate aminotransferase-like (Major domain)"/>
    <property type="match status" value="1"/>
</dbReference>
<proteinExistence type="inferred from homology"/>
<dbReference type="GO" id="GO:0030170">
    <property type="term" value="F:pyridoxal phosphate binding"/>
    <property type="evidence" value="ECO:0007669"/>
    <property type="project" value="InterPro"/>
</dbReference>
<dbReference type="InterPro" id="IPR004839">
    <property type="entry name" value="Aminotransferase_I/II_large"/>
</dbReference>
<dbReference type="InterPro" id="IPR015424">
    <property type="entry name" value="PyrdxlP-dep_Trfase"/>
</dbReference>
<evidence type="ECO:0000256" key="5">
    <source>
        <dbReference type="ARBA" id="ARBA00022898"/>
    </source>
</evidence>
<reference evidence="7" key="1">
    <citation type="journal article" date="2014" name="Front. Microbiol.">
        <title>High frequency of phylogenetically diverse reductive dehalogenase-homologous genes in deep subseafloor sedimentary metagenomes.</title>
        <authorList>
            <person name="Kawai M."/>
            <person name="Futagami T."/>
            <person name="Toyoda A."/>
            <person name="Takaki Y."/>
            <person name="Nishi S."/>
            <person name="Hori S."/>
            <person name="Arai W."/>
            <person name="Tsubouchi T."/>
            <person name="Morono Y."/>
            <person name="Uchiyama I."/>
            <person name="Ito T."/>
            <person name="Fujiyama A."/>
            <person name="Inagaki F."/>
            <person name="Takami H."/>
        </authorList>
    </citation>
    <scope>NUCLEOTIDE SEQUENCE</scope>
    <source>
        <strain evidence="7">Expedition CK06-06</strain>
    </source>
</reference>
<dbReference type="GO" id="GO:0008483">
    <property type="term" value="F:transaminase activity"/>
    <property type="evidence" value="ECO:0007669"/>
    <property type="project" value="UniProtKB-KW"/>
</dbReference>
<name>X1MTH8_9ZZZZ</name>
<feature type="domain" description="Aminotransferase class I/classII large" evidence="6">
    <location>
        <begin position="1"/>
        <end position="212"/>
    </location>
</feature>
<evidence type="ECO:0000256" key="2">
    <source>
        <dbReference type="ARBA" id="ARBA00007441"/>
    </source>
</evidence>
<dbReference type="EMBL" id="BARV01029837">
    <property type="protein sequence ID" value="GAI34583.1"/>
    <property type="molecule type" value="Genomic_DNA"/>
</dbReference>
<evidence type="ECO:0000256" key="1">
    <source>
        <dbReference type="ARBA" id="ARBA00001933"/>
    </source>
</evidence>
<evidence type="ECO:0000313" key="7">
    <source>
        <dbReference type="EMBL" id="GAI34583.1"/>
    </source>
</evidence>
<protein>
    <recommendedName>
        <fullName evidence="6">Aminotransferase class I/classII large domain-containing protein</fullName>
    </recommendedName>
</protein>
<evidence type="ECO:0000259" key="6">
    <source>
        <dbReference type="Pfam" id="PF00155"/>
    </source>
</evidence>
<dbReference type="GO" id="GO:0006520">
    <property type="term" value="P:amino acid metabolic process"/>
    <property type="evidence" value="ECO:0007669"/>
    <property type="project" value="InterPro"/>
</dbReference>
<dbReference type="Gene3D" id="3.90.1150.10">
    <property type="entry name" value="Aspartate Aminotransferase, domain 1"/>
    <property type="match status" value="1"/>
</dbReference>
<keyword evidence="5" id="KW-0663">Pyridoxal phosphate</keyword>
<dbReference type="InterPro" id="IPR004838">
    <property type="entry name" value="NHTrfase_class1_PyrdxlP-BS"/>
</dbReference>
<keyword evidence="4" id="KW-0808">Transferase</keyword>
<sequence>LLFGYPANPTGTELTHEEYAEIARVVAKHDLLVISDEIYSRLTYGVEHTCFSTLSGMKERTILLDGFSKAYAMTGWRLGYAAGPAEIMAAISKVHQHTMLSPSSMAQMAALEALKNGEEDVQRMLAEYERRREVIIHGLNDIGLKCHEPKGAFYAFPSVKVTGMTSDEFTENLLKEEKVIVMPGTLFGRLGEGHVRCCYATSLSDIEEALRRMARFVERHRALS</sequence>
<dbReference type="AlphaFoldDB" id="X1MTH8"/>
<evidence type="ECO:0000256" key="4">
    <source>
        <dbReference type="ARBA" id="ARBA00022679"/>
    </source>
</evidence>
<dbReference type="CDD" id="cd00609">
    <property type="entry name" value="AAT_like"/>
    <property type="match status" value="1"/>
</dbReference>
<comment type="caution">
    <text evidence="7">The sequence shown here is derived from an EMBL/GenBank/DDBJ whole genome shotgun (WGS) entry which is preliminary data.</text>
</comment>
<dbReference type="PANTHER" id="PTHR46383:SF3">
    <property type="entry name" value="ASPARTATE AMINOTRANSFERASE-RELATED"/>
    <property type="match status" value="1"/>
</dbReference>
<dbReference type="Pfam" id="PF00155">
    <property type="entry name" value="Aminotran_1_2"/>
    <property type="match status" value="1"/>
</dbReference>
<evidence type="ECO:0000256" key="3">
    <source>
        <dbReference type="ARBA" id="ARBA00022576"/>
    </source>
</evidence>
<dbReference type="PROSITE" id="PS00105">
    <property type="entry name" value="AA_TRANSFER_CLASS_1"/>
    <property type="match status" value="1"/>
</dbReference>
<dbReference type="SUPFAM" id="SSF53383">
    <property type="entry name" value="PLP-dependent transferases"/>
    <property type="match status" value="1"/>
</dbReference>